<gene>
    <name evidence="2" type="ORF">METZ01_LOCUS193865</name>
</gene>
<keyword evidence="1" id="KW-0812">Transmembrane</keyword>
<dbReference type="AlphaFoldDB" id="A0A382DTE3"/>
<sequence>MGFWKKPASETQITHADRLWLYVVALVIMLLLVIPTVIVVPMSFSDSQYLEFPPS</sequence>
<organism evidence="2">
    <name type="scientific">marine metagenome</name>
    <dbReference type="NCBI Taxonomy" id="408172"/>
    <lineage>
        <taxon>unclassified sequences</taxon>
        <taxon>metagenomes</taxon>
        <taxon>ecological metagenomes</taxon>
    </lineage>
</organism>
<feature type="non-terminal residue" evidence="2">
    <location>
        <position position="55"/>
    </location>
</feature>
<accession>A0A382DTE3</accession>
<name>A0A382DTE3_9ZZZZ</name>
<keyword evidence="1" id="KW-0472">Membrane</keyword>
<feature type="transmembrane region" description="Helical" evidence="1">
    <location>
        <begin position="20"/>
        <end position="44"/>
    </location>
</feature>
<dbReference type="EMBL" id="UINC01040730">
    <property type="protein sequence ID" value="SVB41011.1"/>
    <property type="molecule type" value="Genomic_DNA"/>
</dbReference>
<proteinExistence type="predicted"/>
<protein>
    <submittedName>
        <fullName evidence="2">Uncharacterized protein</fullName>
    </submittedName>
</protein>
<evidence type="ECO:0000256" key="1">
    <source>
        <dbReference type="SAM" id="Phobius"/>
    </source>
</evidence>
<evidence type="ECO:0000313" key="2">
    <source>
        <dbReference type="EMBL" id="SVB41011.1"/>
    </source>
</evidence>
<reference evidence="2" key="1">
    <citation type="submission" date="2018-05" db="EMBL/GenBank/DDBJ databases">
        <authorList>
            <person name="Lanie J.A."/>
            <person name="Ng W.-L."/>
            <person name="Kazmierczak K.M."/>
            <person name="Andrzejewski T.M."/>
            <person name="Davidsen T.M."/>
            <person name="Wayne K.J."/>
            <person name="Tettelin H."/>
            <person name="Glass J.I."/>
            <person name="Rusch D."/>
            <person name="Podicherti R."/>
            <person name="Tsui H.-C.T."/>
            <person name="Winkler M.E."/>
        </authorList>
    </citation>
    <scope>NUCLEOTIDE SEQUENCE</scope>
</reference>
<keyword evidence="1" id="KW-1133">Transmembrane helix</keyword>